<name>A0ABM0K6B7_APLCA</name>
<proteinExistence type="predicted"/>
<feature type="compositionally biased region" description="Low complexity" evidence="1">
    <location>
        <begin position="788"/>
        <end position="800"/>
    </location>
</feature>
<evidence type="ECO:0000313" key="2">
    <source>
        <dbReference type="Proteomes" id="UP000694888"/>
    </source>
</evidence>
<feature type="non-terminal residue" evidence="3">
    <location>
        <position position="891"/>
    </location>
</feature>
<feature type="region of interest" description="Disordered" evidence="1">
    <location>
        <begin position="597"/>
        <end position="678"/>
    </location>
</feature>
<feature type="compositionally biased region" description="Basic residues" evidence="1">
    <location>
        <begin position="880"/>
        <end position="891"/>
    </location>
</feature>
<feature type="compositionally biased region" description="Low complexity" evidence="1">
    <location>
        <begin position="96"/>
        <end position="115"/>
    </location>
</feature>
<feature type="compositionally biased region" description="Low complexity" evidence="1">
    <location>
        <begin position="870"/>
        <end position="879"/>
    </location>
</feature>
<accession>A0ABM0K6B7</accession>
<protein>
    <submittedName>
        <fullName evidence="3">Dentin sialophosphoprotein-like</fullName>
    </submittedName>
</protein>
<feature type="region of interest" description="Disordered" evidence="1">
    <location>
        <begin position="773"/>
        <end position="812"/>
    </location>
</feature>
<keyword evidence="2" id="KW-1185">Reference proteome</keyword>
<feature type="compositionally biased region" description="Acidic residues" evidence="1">
    <location>
        <begin position="803"/>
        <end position="812"/>
    </location>
</feature>
<sequence>MDDMTQSETISPSSVESTDGNSINSDDTDKHYAGVSTHSLSNDNDNGSRPSSFNKVDFDMSCACRDDNSSVDRNNKIDKDDVGMCICSHSKDDNTDNSSSSSISKSGVEMSMSSDDNGKQVEVGICSHQGDVHICTSKDSNDNNDSKNANISSQVKNDGFVDQVVLPNWPSSEATPTLAKQNPEAARPCLNDFHSASGVKVTLNNEDLSNEKVDNVEVEVAMETVKKVSNEKTNPMANGMEDKIVAEKVGVIPNNMANELKGEMLNEPADEKSDKLEDEMAEKLLYEMVDELVGENADEKVDKLAKEIADKLADEMADKLADENANKLADEMADNLADESADKLADEMADNLADESADKLADNIADESADKLADEMVDNLIDDMTNKTGDKKTDTSKSTKTEKLFAEFMSRQDRCAGQDSGSVQGMRRVQSNLNPSTATQTGPANSTAVRRICSDSKLAGDSYNVPQELPRKSSAPAGELHVRFFLGVAGESDGAVPAQTLLRSGNNVRRDRTRLQNSRTRSHSDSSDTYAQEGAGELSQEDQHHSSSRFSRFKEIFRSSIKRKKKKNSEAVGNADGSGCDGVVIAAGKDCNKQRVVLNSERTSSSMRGSGALGAPGSESCAGGRAMTTSGEEKDVRNKPVTSDPGTDSNDDGEFPTTFEAEHGQSQDQSQAEDYDPGNIFEGFDLCQGYRKGVDQDQGHGGHSTAGWQGGPLRFSFRRTQSTKSRRLKPLFEEEDGEEEIASSLAHSAADASVLAQTSRWSIKRRRQRLANAYDHQNHRHHHHRSSSCRSTSSRSSQNNNDHDDDNDNDDDDDCDDNDDCYNGHGRLRHHHHPYYDHHHPNKVRSINDRHTRSNSFKSLKNHVSSFLDHLPSLHGSPSSHRRFSRGQRLR</sequence>
<feature type="region of interest" description="Disordered" evidence="1">
    <location>
        <begin position="1"/>
        <end position="52"/>
    </location>
</feature>
<feature type="region of interest" description="Disordered" evidence="1">
    <location>
        <begin position="497"/>
        <end position="551"/>
    </location>
</feature>
<feature type="compositionally biased region" description="Low complexity" evidence="1">
    <location>
        <begin position="742"/>
        <end position="754"/>
    </location>
</feature>
<feature type="compositionally biased region" description="Basic residues" evidence="1">
    <location>
        <begin position="778"/>
        <end position="787"/>
    </location>
</feature>
<feature type="compositionally biased region" description="Gly residues" evidence="1">
    <location>
        <begin position="701"/>
        <end position="710"/>
    </location>
</feature>
<gene>
    <name evidence="3" type="primary">LOC101851534</name>
</gene>
<feature type="region of interest" description="Disordered" evidence="1">
    <location>
        <begin position="869"/>
        <end position="891"/>
    </location>
</feature>
<feature type="region of interest" description="Disordered" evidence="1">
    <location>
        <begin position="88"/>
        <end position="117"/>
    </location>
</feature>
<evidence type="ECO:0000313" key="3">
    <source>
        <dbReference type="RefSeq" id="XP_005109748.3"/>
    </source>
</evidence>
<feature type="compositionally biased region" description="Polar residues" evidence="1">
    <location>
        <begin position="36"/>
        <end position="52"/>
    </location>
</feature>
<evidence type="ECO:0000256" key="1">
    <source>
        <dbReference type="SAM" id="MobiDB-lite"/>
    </source>
</evidence>
<feature type="compositionally biased region" description="Polar residues" evidence="1">
    <location>
        <begin position="1"/>
        <end position="25"/>
    </location>
</feature>
<dbReference type="RefSeq" id="XP_005109748.3">
    <property type="nucleotide sequence ID" value="XM_005109691.3"/>
</dbReference>
<organism evidence="2 3">
    <name type="scientific">Aplysia californica</name>
    <name type="common">California sea hare</name>
    <dbReference type="NCBI Taxonomy" id="6500"/>
    <lineage>
        <taxon>Eukaryota</taxon>
        <taxon>Metazoa</taxon>
        <taxon>Spiralia</taxon>
        <taxon>Lophotrochozoa</taxon>
        <taxon>Mollusca</taxon>
        <taxon>Gastropoda</taxon>
        <taxon>Heterobranchia</taxon>
        <taxon>Euthyneura</taxon>
        <taxon>Tectipleura</taxon>
        <taxon>Aplysiida</taxon>
        <taxon>Aplysioidea</taxon>
        <taxon>Aplysiidae</taxon>
        <taxon>Aplysia</taxon>
    </lineage>
</organism>
<reference evidence="3" key="1">
    <citation type="submission" date="2025-08" db="UniProtKB">
        <authorList>
            <consortium name="RefSeq"/>
        </authorList>
    </citation>
    <scope>IDENTIFICATION</scope>
</reference>
<dbReference type="Proteomes" id="UP000694888">
    <property type="component" value="Unplaced"/>
</dbReference>
<feature type="region of interest" description="Disordered" evidence="1">
    <location>
        <begin position="695"/>
        <end position="754"/>
    </location>
</feature>
<dbReference type="GeneID" id="101851534"/>